<dbReference type="InterPro" id="IPR012434">
    <property type="entry name" value="DUF1631"/>
</dbReference>
<name>A0A4Z0CBH1_9BURK</name>
<dbReference type="AlphaFoldDB" id="A0A4Z0CBH1"/>
<comment type="caution">
    <text evidence="1">The sequence shown here is derived from an EMBL/GenBank/DDBJ whole genome shotgun (WGS) entry which is preliminary data.</text>
</comment>
<dbReference type="Proteomes" id="UP000297839">
    <property type="component" value="Unassembled WGS sequence"/>
</dbReference>
<evidence type="ECO:0000313" key="2">
    <source>
        <dbReference type="Proteomes" id="UP000297839"/>
    </source>
</evidence>
<sequence length="739" mass="80323">MNEQPTDERALPAYRQCVRDAALQGRAVIQRAVAQVEATLDARLQRARDVEDRNLVHESINLLHRHGAALAEAYSGALLAEFGRAVASVAAAPASASAGTLKFAELELVDDNRMQESVEVLRTQQAVAAAVEHELPHLNALVCAAQGLRTVQAERNPLRPETYVRTLRHVVGEFAVPEPVRLRWLQFLGEALGPEVVRSYRSLIETLRAQGVSEAGFQIAATAPERARAGAPAGDRPLTSLTVHALRRLLAGEPEAAAPAASGAAPAEAAPATTFGETVPAAMEMLKELRDVDAAIQRVRRREREQPGSGDAMAQLRRALQAEARRPGQSIGLEVVRLMIETLVADPRILPPVQQALRALEPALLQLALADPRFFSNRRHPARRLLDEVVSRSLAWHSAGEPGFRDFLGPLVEAVEALATTHVTGAEPYEFALQTLQETWDRKLSRERRRREKAMQALVRAEQRNLLAARLAADFEAGPHLALAPPIVAEFIAGPWCQVIAQAQIDGAEEAPQYAGLVPELLWTLLPHATPTAAKRLAQRLPPLLATLEQGLKSTGYTGVQVRRFMQRLSDLHHATMQSAVAARPRPEDRPAAKEELQQLLGPMLESGGWLAPEEAKQSGFMDSLPATHHPLFQPTEPGPAKTVPAALPDLPLQLRPGSWVELLLEDGWSRWQLAWSSPGETLLMFTNAQGDTHSMTPKLAAALSQAGALRLVSEGEAVDGALDAVADAALMNSFEFRF</sequence>
<organism evidence="1 2">
    <name type="scientific">Ramlibacter humi</name>
    <dbReference type="NCBI Taxonomy" id="2530451"/>
    <lineage>
        <taxon>Bacteria</taxon>
        <taxon>Pseudomonadati</taxon>
        <taxon>Pseudomonadota</taxon>
        <taxon>Betaproteobacteria</taxon>
        <taxon>Burkholderiales</taxon>
        <taxon>Comamonadaceae</taxon>
        <taxon>Ramlibacter</taxon>
    </lineage>
</organism>
<evidence type="ECO:0000313" key="1">
    <source>
        <dbReference type="EMBL" id="TFZ07768.1"/>
    </source>
</evidence>
<dbReference type="OrthoDB" id="6188167at2"/>
<dbReference type="Pfam" id="PF07793">
    <property type="entry name" value="DUF1631"/>
    <property type="match status" value="1"/>
</dbReference>
<proteinExistence type="predicted"/>
<protein>
    <submittedName>
        <fullName evidence="1">DUF1631 family protein</fullName>
    </submittedName>
</protein>
<dbReference type="EMBL" id="SMLK01000001">
    <property type="protein sequence ID" value="TFZ07768.1"/>
    <property type="molecule type" value="Genomic_DNA"/>
</dbReference>
<dbReference type="RefSeq" id="WP_135247705.1">
    <property type="nucleotide sequence ID" value="NZ_SMLK01000001.1"/>
</dbReference>
<keyword evidence="2" id="KW-1185">Reference proteome</keyword>
<accession>A0A4Z0CBH1</accession>
<reference evidence="1 2" key="1">
    <citation type="submission" date="2019-03" db="EMBL/GenBank/DDBJ databases">
        <title>Ramlibacter sp. 18x22-1, whole genome shotgun sequence.</title>
        <authorList>
            <person name="Zhang X."/>
            <person name="Feng G."/>
            <person name="Zhu H."/>
        </authorList>
    </citation>
    <scope>NUCLEOTIDE SEQUENCE [LARGE SCALE GENOMIC DNA]</scope>
    <source>
        <strain evidence="1 2">18x22-1</strain>
    </source>
</reference>
<gene>
    <name evidence="1" type="ORF">EZ216_00970</name>
</gene>